<protein>
    <submittedName>
        <fullName evidence="1">Uncharacterized protein</fullName>
    </submittedName>
</protein>
<reference evidence="1 2" key="1">
    <citation type="journal article" date="2020" name="Mol. Biol. Evol.">
        <title>Distinct Expression and Methylation Patterns for Genes with Different Fates following a Single Whole-Genome Duplication in Flowering Plants.</title>
        <authorList>
            <person name="Shi T."/>
            <person name="Rahmani R.S."/>
            <person name="Gugger P.F."/>
            <person name="Wang M."/>
            <person name="Li H."/>
            <person name="Zhang Y."/>
            <person name="Li Z."/>
            <person name="Wang Q."/>
            <person name="Van de Peer Y."/>
            <person name="Marchal K."/>
            <person name="Chen J."/>
        </authorList>
    </citation>
    <scope>NUCLEOTIDE SEQUENCE [LARGE SCALE GENOMIC DNA]</scope>
    <source>
        <tissue evidence="1">Leaf</tissue>
    </source>
</reference>
<organism evidence="1 2">
    <name type="scientific">Nelumbo nucifera</name>
    <name type="common">Sacred lotus</name>
    <dbReference type="NCBI Taxonomy" id="4432"/>
    <lineage>
        <taxon>Eukaryota</taxon>
        <taxon>Viridiplantae</taxon>
        <taxon>Streptophyta</taxon>
        <taxon>Embryophyta</taxon>
        <taxon>Tracheophyta</taxon>
        <taxon>Spermatophyta</taxon>
        <taxon>Magnoliopsida</taxon>
        <taxon>Proteales</taxon>
        <taxon>Nelumbonaceae</taxon>
        <taxon>Nelumbo</taxon>
    </lineage>
</organism>
<dbReference type="Proteomes" id="UP000607653">
    <property type="component" value="Unassembled WGS sequence"/>
</dbReference>
<comment type="caution">
    <text evidence="1">The sequence shown here is derived from an EMBL/GenBank/DDBJ whole genome shotgun (WGS) entry which is preliminary data.</text>
</comment>
<sequence length="45" mass="4868">MQTKPMQSSKAEPARKPIDLIALCSLSLSLSLSAPLCYPFSSDLK</sequence>
<name>A0A822Y1B7_NELNU</name>
<accession>A0A822Y1B7</accession>
<proteinExistence type="predicted"/>
<evidence type="ECO:0000313" key="2">
    <source>
        <dbReference type="Proteomes" id="UP000607653"/>
    </source>
</evidence>
<dbReference type="EMBL" id="DUZY01000002">
    <property type="protein sequence ID" value="DAD27694.1"/>
    <property type="molecule type" value="Genomic_DNA"/>
</dbReference>
<dbReference type="AlphaFoldDB" id="A0A822Y1B7"/>
<gene>
    <name evidence="1" type="ORF">HUJ06_029162</name>
</gene>
<keyword evidence="2" id="KW-1185">Reference proteome</keyword>
<evidence type="ECO:0000313" key="1">
    <source>
        <dbReference type="EMBL" id="DAD27694.1"/>
    </source>
</evidence>